<dbReference type="PROSITE" id="PS50011">
    <property type="entry name" value="PROTEIN_KINASE_DOM"/>
    <property type="match status" value="1"/>
</dbReference>
<feature type="binding site" evidence="7">
    <location>
        <position position="49"/>
    </location>
    <ligand>
        <name>ATP</name>
        <dbReference type="ChEBI" id="CHEBI:30616"/>
    </ligand>
</feature>
<evidence type="ECO:0000256" key="1">
    <source>
        <dbReference type="ARBA" id="ARBA00012409"/>
    </source>
</evidence>
<dbReference type="InterPro" id="IPR017441">
    <property type="entry name" value="Protein_kinase_ATP_BS"/>
</dbReference>
<feature type="transmembrane region" description="Helical" evidence="8">
    <location>
        <begin position="90"/>
        <end position="111"/>
    </location>
</feature>
<dbReference type="Pfam" id="PF00069">
    <property type="entry name" value="Pkinase"/>
    <property type="match status" value="1"/>
</dbReference>
<feature type="domain" description="Protein kinase" evidence="9">
    <location>
        <begin position="19"/>
        <end position="112"/>
    </location>
</feature>
<sequence>MANEQVFAEDINKETEIHYKKDKKLGEGTYAVVYLGYDNRTGRKVAIKKIKLGSMKNGLDMSAIREIKALRELQHPNVIEKKKNLDFSSYLAVVNIYISIFLVFMFVASLAY</sequence>
<dbReference type="PROSITE" id="PS00107">
    <property type="entry name" value="PROTEIN_KINASE_ATP"/>
    <property type="match status" value="1"/>
</dbReference>
<keyword evidence="8" id="KW-0472">Membrane</keyword>
<dbReference type="GO" id="GO:0045944">
    <property type="term" value="P:positive regulation of transcription by RNA polymerase II"/>
    <property type="evidence" value="ECO:0007669"/>
    <property type="project" value="TreeGrafter"/>
</dbReference>
<dbReference type="Proteomes" id="UP000187429">
    <property type="component" value="Unassembled WGS sequence"/>
</dbReference>
<keyword evidence="6 7" id="KW-0067">ATP-binding</keyword>
<dbReference type="InterPro" id="IPR000719">
    <property type="entry name" value="Prot_kinase_dom"/>
</dbReference>
<evidence type="ECO:0000256" key="4">
    <source>
        <dbReference type="ARBA" id="ARBA00022741"/>
    </source>
</evidence>
<dbReference type="GO" id="GO:0004693">
    <property type="term" value="F:cyclin-dependent protein serine/threonine kinase activity"/>
    <property type="evidence" value="ECO:0007669"/>
    <property type="project" value="TreeGrafter"/>
</dbReference>
<dbReference type="GO" id="GO:0005737">
    <property type="term" value="C:cytoplasm"/>
    <property type="evidence" value="ECO:0007669"/>
    <property type="project" value="TreeGrafter"/>
</dbReference>
<dbReference type="SUPFAM" id="SSF56112">
    <property type="entry name" value="Protein kinase-like (PK-like)"/>
    <property type="match status" value="1"/>
</dbReference>
<evidence type="ECO:0000313" key="11">
    <source>
        <dbReference type="Proteomes" id="UP000187429"/>
    </source>
</evidence>
<keyword evidence="8" id="KW-0812">Transmembrane</keyword>
<comment type="caution">
    <text evidence="10">The sequence shown here is derived from an EMBL/GenBank/DDBJ whole genome shotgun (WGS) entry which is preliminary data.</text>
</comment>
<evidence type="ECO:0000256" key="2">
    <source>
        <dbReference type="ARBA" id="ARBA00022527"/>
    </source>
</evidence>
<dbReference type="InterPro" id="IPR011009">
    <property type="entry name" value="Kinase-like_dom_sf"/>
</dbReference>
<dbReference type="InterPro" id="IPR050108">
    <property type="entry name" value="CDK"/>
</dbReference>
<keyword evidence="4 7" id="KW-0547">Nucleotide-binding</keyword>
<dbReference type="GO" id="GO:0008353">
    <property type="term" value="F:RNA polymerase II CTD heptapeptide repeat kinase activity"/>
    <property type="evidence" value="ECO:0007669"/>
    <property type="project" value="UniProtKB-EC"/>
</dbReference>
<gene>
    <name evidence="10" type="ORF">AYI69_g7603</name>
</gene>
<dbReference type="GO" id="GO:0005524">
    <property type="term" value="F:ATP binding"/>
    <property type="evidence" value="ECO:0007669"/>
    <property type="project" value="UniProtKB-UniRule"/>
</dbReference>
<dbReference type="AlphaFoldDB" id="A0A1R1XQU3"/>
<evidence type="ECO:0000313" key="10">
    <source>
        <dbReference type="EMBL" id="OMJ17013.1"/>
    </source>
</evidence>
<keyword evidence="8" id="KW-1133">Transmembrane helix</keyword>
<dbReference type="EC" id="2.7.11.23" evidence="1"/>
<dbReference type="Gene3D" id="3.30.200.20">
    <property type="entry name" value="Phosphorylase Kinase, domain 1"/>
    <property type="match status" value="1"/>
</dbReference>
<evidence type="ECO:0000256" key="8">
    <source>
        <dbReference type="SAM" id="Phobius"/>
    </source>
</evidence>
<organism evidence="10 11">
    <name type="scientific">Smittium culicis</name>
    <dbReference type="NCBI Taxonomy" id="133412"/>
    <lineage>
        <taxon>Eukaryota</taxon>
        <taxon>Fungi</taxon>
        <taxon>Fungi incertae sedis</taxon>
        <taxon>Zoopagomycota</taxon>
        <taxon>Kickxellomycotina</taxon>
        <taxon>Harpellomycetes</taxon>
        <taxon>Harpellales</taxon>
        <taxon>Legeriomycetaceae</taxon>
        <taxon>Smittium</taxon>
    </lineage>
</organism>
<dbReference type="PANTHER" id="PTHR24056">
    <property type="entry name" value="CELL DIVISION PROTEIN KINASE"/>
    <property type="match status" value="1"/>
</dbReference>
<evidence type="ECO:0000256" key="6">
    <source>
        <dbReference type="ARBA" id="ARBA00022840"/>
    </source>
</evidence>
<dbReference type="OrthoDB" id="1732493at2759"/>
<accession>A0A1R1XQU3</accession>
<name>A0A1R1XQU3_9FUNG</name>
<keyword evidence="3" id="KW-0808">Transferase</keyword>
<keyword evidence="2" id="KW-0723">Serine/threonine-protein kinase</keyword>
<evidence type="ECO:0000256" key="3">
    <source>
        <dbReference type="ARBA" id="ARBA00022679"/>
    </source>
</evidence>
<protein>
    <recommendedName>
        <fullName evidence="1">[RNA-polymerase]-subunit kinase</fullName>
        <ecNumber evidence="1">2.7.11.23</ecNumber>
    </recommendedName>
</protein>
<proteinExistence type="predicted"/>
<evidence type="ECO:0000256" key="5">
    <source>
        <dbReference type="ARBA" id="ARBA00022777"/>
    </source>
</evidence>
<dbReference type="EMBL" id="LSSM01003710">
    <property type="protein sequence ID" value="OMJ17013.1"/>
    <property type="molecule type" value="Genomic_DNA"/>
</dbReference>
<keyword evidence="11" id="KW-1185">Reference proteome</keyword>
<evidence type="ECO:0000259" key="9">
    <source>
        <dbReference type="PROSITE" id="PS50011"/>
    </source>
</evidence>
<reference evidence="11" key="1">
    <citation type="submission" date="2017-01" db="EMBL/GenBank/DDBJ databases">
        <authorList>
            <person name="Wang Y."/>
            <person name="White M."/>
            <person name="Kvist S."/>
            <person name="Moncalvo J.-M."/>
        </authorList>
    </citation>
    <scope>NUCLEOTIDE SEQUENCE [LARGE SCALE GENOMIC DNA]</scope>
    <source>
        <strain evidence="11">ID-206-W2</strain>
    </source>
</reference>
<evidence type="ECO:0000256" key="7">
    <source>
        <dbReference type="PROSITE-ProRule" id="PRU10141"/>
    </source>
</evidence>
<dbReference type="PANTHER" id="PTHR24056:SF0">
    <property type="entry name" value="CYCLIN-DEPENDENT KINASE 7"/>
    <property type="match status" value="1"/>
</dbReference>
<dbReference type="GO" id="GO:0070985">
    <property type="term" value="C:transcription factor TFIIK complex"/>
    <property type="evidence" value="ECO:0007669"/>
    <property type="project" value="TreeGrafter"/>
</dbReference>
<keyword evidence="5 10" id="KW-0418">Kinase</keyword>